<dbReference type="OrthoDB" id="9763611at2"/>
<dbReference type="PANTHER" id="PTHR43818">
    <property type="entry name" value="BCDNA.GH03377"/>
    <property type="match status" value="1"/>
</dbReference>
<dbReference type="Gene3D" id="3.30.360.10">
    <property type="entry name" value="Dihydrodipicolinate Reductase, domain 2"/>
    <property type="match status" value="1"/>
</dbReference>
<protein>
    <submittedName>
        <fullName evidence="4">Oxidoreductase family, NAD-binding Rossmann fold</fullName>
    </submittedName>
</protein>
<dbReference type="PANTHER" id="PTHR43818:SF10">
    <property type="entry name" value="NADH-DEPENDENT DEHYDROGENASE-RELATED"/>
    <property type="match status" value="1"/>
</dbReference>
<accession>A0A1N6HVL0</accession>
<dbReference type="InterPro" id="IPR006311">
    <property type="entry name" value="TAT_signal"/>
</dbReference>
<feature type="domain" description="Gfo/Idh/MocA-like oxidoreductase bacterial type C-terminal" evidence="3">
    <location>
        <begin position="381"/>
        <end position="504"/>
    </location>
</feature>
<dbReference type="Pfam" id="PF19051">
    <property type="entry name" value="GFO_IDH_MocA_C2"/>
    <property type="match status" value="2"/>
</dbReference>
<dbReference type="Pfam" id="PF01408">
    <property type="entry name" value="GFO_IDH_MocA"/>
    <property type="match status" value="1"/>
</dbReference>
<evidence type="ECO:0000256" key="1">
    <source>
        <dbReference type="SAM" id="Phobius"/>
    </source>
</evidence>
<evidence type="ECO:0000259" key="3">
    <source>
        <dbReference type="Pfam" id="PF19051"/>
    </source>
</evidence>
<evidence type="ECO:0000313" key="4">
    <source>
        <dbReference type="EMBL" id="SIO23864.1"/>
    </source>
</evidence>
<feature type="domain" description="Gfo/Idh/MocA-like oxidoreductase bacterial type C-terminal" evidence="3">
    <location>
        <begin position="236"/>
        <end position="347"/>
    </location>
</feature>
<feature type="domain" description="Gfo/Idh/MocA-like oxidoreductase N-terminal" evidence="2">
    <location>
        <begin position="135"/>
        <end position="206"/>
    </location>
</feature>
<dbReference type="EMBL" id="FSRC01000004">
    <property type="protein sequence ID" value="SIO23864.1"/>
    <property type="molecule type" value="Genomic_DNA"/>
</dbReference>
<dbReference type="RefSeq" id="WP_074226819.1">
    <property type="nucleotide sequence ID" value="NZ_FSRC01000004.1"/>
</dbReference>
<feature type="transmembrane region" description="Helical" evidence="1">
    <location>
        <begin position="12"/>
        <end position="34"/>
    </location>
</feature>
<dbReference type="InterPro" id="IPR043906">
    <property type="entry name" value="Gfo/Idh/MocA_OxRdtase_bact_C"/>
</dbReference>
<evidence type="ECO:0000259" key="2">
    <source>
        <dbReference type="Pfam" id="PF01408"/>
    </source>
</evidence>
<dbReference type="InterPro" id="IPR050463">
    <property type="entry name" value="Gfo/Idh/MocA_oxidrdct_glycsds"/>
</dbReference>
<keyword evidence="1" id="KW-0812">Transmembrane</keyword>
<name>A0A1N6HVL0_9BACT</name>
<dbReference type="Proteomes" id="UP000185221">
    <property type="component" value="Unassembled WGS sequence"/>
</dbReference>
<organism evidence="4 5">
    <name type="scientific">Algoriphagus halophilus</name>
    <dbReference type="NCBI Taxonomy" id="226505"/>
    <lineage>
        <taxon>Bacteria</taxon>
        <taxon>Pseudomonadati</taxon>
        <taxon>Bacteroidota</taxon>
        <taxon>Cytophagia</taxon>
        <taxon>Cytophagales</taxon>
        <taxon>Cyclobacteriaceae</taxon>
        <taxon>Algoriphagus</taxon>
    </lineage>
</organism>
<keyword evidence="1" id="KW-1133">Transmembrane helix</keyword>
<dbReference type="SUPFAM" id="SSF55347">
    <property type="entry name" value="Glyceraldehyde-3-phosphate dehydrogenase-like, C-terminal domain"/>
    <property type="match status" value="1"/>
</dbReference>
<gene>
    <name evidence="4" type="ORF">SAMN05444394_4050</name>
</gene>
<evidence type="ECO:0000313" key="5">
    <source>
        <dbReference type="Proteomes" id="UP000185221"/>
    </source>
</evidence>
<dbReference type="SUPFAM" id="SSF51735">
    <property type="entry name" value="NAD(P)-binding Rossmann-fold domains"/>
    <property type="match status" value="1"/>
</dbReference>
<dbReference type="InterPro" id="IPR000683">
    <property type="entry name" value="Gfo/Idh/MocA-like_OxRdtase_N"/>
</dbReference>
<sequence>MSSKDKLNRREFIGTAASIAASFSIVPSHVIAGLGKVPPSDQITVANIGCGTQGLREMGGLLLNPAIRVVAVCDSNKYTEDYIDWSPYGIRNDIRKVLGDDSWWSNIKGIPGGRDVGQAYVEKFYSKNTPGGTYSGCASYEDFRELFAKEKGIDVVKIMTPDHTHASIAMEAMKNGVHVVTHKPISNRLIEGRKVIEQAKSSGVTTHLLAWSDRPEYRQIKSWMDEGLIGELKEIHNWSYRPVWQQWTKRPTDTPPIPKGFNWDLWLGPVPDMPYHPHYTNNVFRGWYDFGGGSVADMGHYSLFPLFETLGIDQSPVAAKAFGTTTREEIDHVYHWVENDVAFPASCMIKWKFPKQKTLPSFDLFWYDGGMKPFAPEELEMEGKDTPEEGLMLIGTKGKILGGFRGENPVLLPKSKMDSRPASEKINSREVNRKTDMWVNAVKEKQQTPGSFIRAQTITDTINLGAIALRAKKRVEFDASIPKITNDESSNEFLTRTYRKGWEI</sequence>
<dbReference type="PROSITE" id="PS51318">
    <property type="entry name" value="TAT"/>
    <property type="match status" value="1"/>
</dbReference>
<dbReference type="STRING" id="226505.SAMN05444394_4050"/>
<dbReference type="GO" id="GO:0000166">
    <property type="term" value="F:nucleotide binding"/>
    <property type="evidence" value="ECO:0007669"/>
    <property type="project" value="InterPro"/>
</dbReference>
<dbReference type="Gene3D" id="3.40.50.720">
    <property type="entry name" value="NAD(P)-binding Rossmann-like Domain"/>
    <property type="match status" value="1"/>
</dbReference>
<proteinExistence type="predicted"/>
<reference evidence="5" key="1">
    <citation type="submission" date="2016-11" db="EMBL/GenBank/DDBJ databases">
        <authorList>
            <person name="Varghese N."/>
            <person name="Submissions S."/>
        </authorList>
    </citation>
    <scope>NUCLEOTIDE SEQUENCE [LARGE SCALE GENOMIC DNA]</scope>
    <source>
        <strain evidence="5">DSM 15292</strain>
    </source>
</reference>
<dbReference type="AlphaFoldDB" id="A0A1N6HVL0"/>
<dbReference type="InterPro" id="IPR036291">
    <property type="entry name" value="NAD(P)-bd_dom_sf"/>
</dbReference>
<keyword evidence="1" id="KW-0472">Membrane</keyword>
<keyword evidence="5" id="KW-1185">Reference proteome</keyword>